<dbReference type="Pfam" id="PF01381">
    <property type="entry name" value="HTH_3"/>
    <property type="match status" value="1"/>
</dbReference>
<dbReference type="Proteomes" id="UP000663722">
    <property type="component" value="Chromosome"/>
</dbReference>
<dbReference type="RefSeq" id="WP_207682553.1">
    <property type="nucleotide sequence ID" value="NZ_CP061800.1"/>
</dbReference>
<dbReference type="CDD" id="cd00093">
    <property type="entry name" value="HTH_XRE"/>
    <property type="match status" value="1"/>
</dbReference>
<gene>
    <name evidence="2" type="ORF">dnm_033390</name>
</gene>
<dbReference type="EMBL" id="CP061800">
    <property type="protein sequence ID" value="QTA87309.1"/>
    <property type="molecule type" value="Genomic_DNA"/>
</dbReference>
<organism evidence="2 3">
    <name type="scientific">Desulfonema magnum</name>
    <dbReference type="NCBI Taxonomy" id="45655"/>
    <lineage>
        <taxon>Bacteria</taxon>
        <taxon>Pseudomonadati</taxon>
        <taxon>Thermodesulfobacteriota</taxon>
        <taxon>Desulfobacteria</taxon>
        <taxon>Desulfobacterales</taxon>
        <taxon>Desulfococcaceae</taxon>
        <taxon>Desulfonema</taxon>
    </lineage>
</organism>
<feature type="domain" description="HTH cro/C1-type" evidence="1">
    <location>
        <begin position="68"/>
        <end position="123"/>
    </location>
</feature>
<protein>
    <submittedName>
        <fullName evidence="2">HTH domain-containing protein, Cro/C1-type</fullName>
    </submittedName>
</protein>
<evidence type="ECO:0000259" key="1">
    <source>
        <dbReference type="PROSITE" id="PS50943"/>
    </source>
</evidence>
<sequence>MLAVVKKPRTEETLFRVKGDIPHKVIDYLEKEFGPDFEISDADEEFVDIFETDWYREISAATTPGDVLKIYRENMGLTQAELGRKLGEFTSREISDMEDNKSCISKEVAGKLGSFFEVPTSRFHP</sequence>
<dbReference type="SMART" id="SM00530">
    <property type="entry name" value="HTH_XRE"/>
    <property type="match status" value="1"/>
</dbReference>
<accession>A0A975BLL4</accession>
<dbReference type="SUPFAM" id="SSF47413">
    <property type="entry name" value="lambda repressor-like DNA-binding domains"/>
    <property type="match status" value="1"/>
</dbReference>
<dbReference type="InterPro" id="IPR001387">
    <property type="entry name" value="Cro/C1-type_HTH"/>
</dbReference>
<dbReference type="GO" id="GO:0003677">
    <property type="term" value="F:DNA binding"/>
    <property type="evidence" value="ECO:0007669"/>
    <property type="project" value="InterPro"/>
</dbReference>
<name>A0A975BLL4_9BACT</name>
<dbReference type="AlphaFoldDB" id="A0A975BLL4"/>
<dbReference type="PROSITE" id="PS50943">
    <property type="entry name" value="HTH_CROC1"/>
    <property type="match status" value="1"/>
</dbReference>
<reference evidence="2" key="1">
    <citation type="journal article" date="2021" name="Microb. Physiol.">
        <title>Proteogenomic Insights into the Physiology of Marine, Sulfate-Reducing, Filamentous Desulfonema limicola and Desulfonema magnum.</title>
        <authorList>
            <person name="Schnaars V."/>
            <person name="Wohlbrand L."/>
            <person name="Scheve S."/>
            <person name="Hinrichs C."/>
            <person name="Reinhardt R."/>
            <person name="Rabus R."/>
        </authorList>
    </citation>
    <scope>NUCLEOTIDE SEQUENCE</scope>
    <source>
        <strain evidence="2">4be13</strain>
    </source>
</reference>
<proteinExistence type="predicted"/>
<dbReference type="KEGG" id="dmm:dnm_033390"/>
<evidence type="ECO:0000313" key="3">
    <source>
        <dbReference type="Proteomes" id="UP000663722"/>
    </source>
</evidence>
<dbReference type="Gene3D" id="1.10.260.40">
    <property type="entry name" value="lambda repressor-like DNA-binding domains"/>
    <property type="match status" value="1"/>
</dbReference>
<dbReference type="InterPro" id="IPR010982">
    <property type="entry name" value="Lambda_DNA-bd_dom_sf"/>
</dbReference>
<evidence type="ECO:0000313" key="2">
    <source>
        <dbReference type="EMBL" id="QTA87309.1"/>
    </source>
</evidence>
<keyword evidence="3" id="KW-1185">Reference proteome</keyword>